<keyword evidence="3" id="KW-0050">Antiport</keyword>
<feature type="transmembrane region" description="Helical" evidence="9">
    <location>
        <begin position="112"/>
        <end position="144"/>
    </location>
</feature>
<feature type="transmembrane region" description="Helical" evidence="9">
    <location>
        <begin position="79"/>
        <end position="106"/>
    </location>
</feature>
<name>A0A318KUM2_9FIRM</name>
<evidence type="ECO:0000256" key="3">
    <source>
        <dbReference type="ARBA" id="ARBA00022449"/>
    </source>
</evidence>
<keyword evidence="7 9" id="KW-0472">Membrane</keyword>
<gene>
    <name evidence="11" type="ORF">DES51_10185</name>
</gene>
<evidence type="ECO:0000256" key="1">
    <source>
        <dbReference type="ARBA" id="ARBA00004651"/>
    </source>
</evidence>
<evidence type="ECO:0000256" key="4">
    <source>
        <dbReference type="ARBA" id="ARBA00022475"/>
    </source>
</evidence>
<dbReference type="InterPro" id="IPR052180">
    <property type="entry name" value="NhaC_Na-H+_Antiporter"/>
</dbReference>
<sequence>MEKEKKVREKNRPSLLEALSMIAVLLGMIILAVQADISIIPALVIAIVWSMAIAVKCGYSWDEIMKPILDRQRGVVEIFLIILAIGMFVASMIYSGTIPTIIYYLINIISPNLMVVLSFIITAVVSCIIGTSWGTAGTVGVVMLSIAQSMGVPMAIVAGAVASGSHVGQILSPMSDTSNVSASLADVDTVTMIKRMAHYAIPVIIIASVVYAILGFANTAVGGNLESAALIRQEIAAVFNVNPLVILPMVFVFFLTFKKKPILMTLTLTSLIGLIFGMIFNGFSFVNGLDALYNGFNLTGTVGIAEKGFNDIFLNLVNRGGAMSMINAALLVIVATMYGTILLETKAIDVIAVSIFGKVKSRPMLVTSSIFVSGLVVAMTSSSFLATMMSKDLFIEKFEKEGMDSMDLVSSCATASTQFLTCIPWCDTAIFLAALSGVSTLDALPYNVFSWGCAAAAIGLSIFGIGFKNGKRFVDLTPVKAKVTE</sequence>
<keyword evidence="5 9" id="KW-0812">Transmembrane</keyword>
<accession>A0A318KUM2</accession>
<dbReference type="Proteomes" id="UP000247612">
    <property type="component" value="Unassembled WGS sequence"/>
</dbReference>
<dbReference type="GO" id="GO:0005886">
    <property type="term" value="C:plasma membrane"/>
    <property type="evidence" value="ECO:0007669"/>
    <property type="project" value="UniProtKB-SubCell"/>
</dbReference>
<dbReference type="Pfam" id="PF03553">
    <property type="entry name" value="Na_H_antiporter"/>
    <property type="match status" value="1"/>
</dbReference>
<dbReference type="InterPro" id="IPR018461">
    <property type="entry name" value="Na/H_Antiport_NhaC-like_C"/>
</dbReference>
<comment type="subcellular location">
    <subcellularLocation>
        <location evidence="1">Cell membrane</location>
        <topology evidence="1">Multi-pass membrane protein</topology>
    </subcellularLocation>
</comment>
<feature type="transmembrane region" description="Helical" evidence="9">
    <location>
        <begin position="39"/>
        <end position="59"/>
    </location>
</feature>
<feature type="transmembrane region" description="Helical" evidence="9">
    <location>
        <begin position="322"/>
        <end position="343"/>
    </location>
</feature>
<comment type="similarity">
    <text evidence="8">Belongs to the NhaC Na(+)/H(+) (TC 2.A.35) antiporter family.</text>
</comment>
<evidence type="ECO:0000256" key="5">
    <source>
        <dbReference type="ARBA" id="ARBA00022692"/>
    </source>
</evidence>
<evidence type="ECO:0000313" key="12">
    <source>
        <dbReference type="Proteomes" id="UP000247612"/>
    </source>
</evidence>
<feature type="transmembrane region" description="Helical" evidence="9">
    <location>
        <begin position="262"/>
        <end position="286"/>
    </location>
</feature>
<keyword evidence="2" id="KW-0813">Transport</keyword>
<keyword evidence="4" id="KW-1003">Cell membrane</keyword>
<evidence type="ECO:0000256" key="7">
    <source>
        <dbReference type="ARBA" id="ARBA00023136"/>
    </source>
</evidence>
<dbReference type="AlphaFoldDB" id="A0A318KUM2"/>
<feature type="transmembrane region" description="Helical" evidence="9">
    <location>
        <begin position="199"/>
        <end position="217"/>
    </location>
</feature>
<comment type="caution">
    <text evidence="11">The sequence shown here is derived from an EMBL/GenBank/DDBJ whole genome shotgun (WGS) entry which is preliminary data.</text>
</comment>
<dbReference type="PANTHER" id="PTHR33451:SF3">
    <property type="entry name" value="MALATE-2H(+)_NA(+)-LACTATE ANTIPORTER"/>
    <property type="match status" value="1"/>
</dbReference>
<evidence type="ECO:0000256" key="8">
    <source>
        <dbReference type="ARBA" id="ARBA00038435"/>
    </source>
</evidence>
<reference evidence="11 12" key="1">
    <citation type="submission" date="2018-05" db="EMBL/GenBank/DDBJ databases">
        <title>Genomic Encyclopedia of Type Strains, Phase IV (KMG-IV): sequencing the most valuable type-strain genomes for metagenomic binning, comparative biology and taxonomic classification.</title>
        <authorList>
            <person name="Goeker M."/>
        </authorList>
    </citation>
    <scope>NUCLEOTIDE SEQUENCE [LARGE SCALE GENOMIC DNA]</scope>
    <source>
        <strain evidence="11 12">JC118</strain>
    </source>
</reference>
<evidence type="ECO:0000256" key="2">
    <source>
        <dbReference type="ARBA" id="ARBA00022448"/>
    </source>
</evidence>
<dbReference type="PANTHER" id="PTHR33451">
    <property type="entry name" value="MALATE-2H(+)/NA(+)-LACTATE ANTIPORTER"/>
    <property type="match status" value="1"/>
</dbReference>
<keyword evidence="12" id="KW-1185">Reference proteome</keyword>
<organism evidence="11 12">
    <name type="scientific">Dielma fastidiosa</name>
    <dbReference type="NCBI Taxonomy" id="1034346"/>
    <lineage>
        <taxon>Bacteria</taxon>
        <taxon>Bacillati</taxon>
        <taxon>Bacillota</taxon>
        <taxon>Erysipelotrichia</taxon>
        <taxon>Erysipelotrichales</taxon>
        <taxon>Erysipelotrichaceae</taxon>
        <taxon>Dielma</taxon>
    </lineage>
</organism>
<evidence type="ECO:0000313" key="11">
    <source>
        <dbReference type="EMBL" id="PXX81480.1"/>
    </source>
</evidence>
<feature type="transmembrane region" description="Helical" evidence="9">
    <location>
        <begin position="237"/>
        <end position="255"/>
    </location>
</feature>
<dbReference type="EMBL" id="QJKH01000001">
    <property type="protein sequence ID" value="PXX81480.1"/>
    <property type="molecule type" value="Genomic_DNA"/>
</dbReference>
<feature type="transmembrane region" description="Helical" evidence="9">
    <location>
        <begin position="15"/>
        <end position="33"/>
    </location>
</feature>
<protein>
    <submittedName>
        <fullName evidence="11">Transporter (NhaC family)</fullName>
    </submittedName>
</protein>
<evidence type="ECO:0000259" key="10">
    <source>
        <dbReference type="Pfam" id="PF03553"/>
    </source>
</evidence>
<keyword evidence="6 9" id="KW-1133">Transmembrane helix</keyword>
<proteinExistence type="inferred from homology"/>
<dbReference type="STRING" id="1034346.GCA_000313565_00084"/>
<evidence type="ECO:0000256" key="6">
    <source>
        <dbReference type="ARBA" id="ARBA00022989"/>
    </source>
</evidence>
<feature type="transmembrane region" description="Helical" evidence="9">
    <location>
        <begin position="448"/>
        <end position="467"/>
    </location>
</feature>
<evidence type="ECO:0000256" key="9">
    <source>
        <dbReference type="SAM" id="Phobius"/>
    </source>
</evidence>
<feature type="transmembrane region" description="Helical" evidence="9">
    <location>
        <begin position="364"/>
        <end position="386"/>
    </location>
</feature>
<dbReference type="GO" id="GO:0015297">
    <property type="term" value="F:antiporter activity"/>
    <property type="evidence" value="ECO:0007669"/>
    <property type="project" value="UniProtKB-KW"/>
</dbReference>
<feature type="domain" description="Na+/H+ antiporter NhaC-like C-terminal" evidence="10">
    <location>
        <begin position="168"/>
        <end position="465"/>
    </location>
</feature>